<reference evidence="4 5" key="1">
    <citation type="journal article" date="2015" name="Genome Announc.">
        <title>Expanding the biotechnology potential of lactobacilli through comparative genomics of 213 strains and associated genera.</title>
        <authorList>
            <person name="Sun Z."/>
            <person name="Harris H.M."/>
            <person name="McCann A."/>
            <person name="Guo C."/>
            <person name="Argimon S."/>
            <person name="Zhang W."/>
            <person name="Yang X."/>
            <person name="Jeffery I.B."/>
            <person name="Cooney J.C."/>
            <person name="Kagawa T.F."/>
            <person name="Liu W."/>
            <person name="Song Y."/>
            <person name="Salvetti E."/>
            <person name="Wrobel A."/>
            <person name="Rasinkangas P."/>
            <person name="Parkhill J."/>
            <person name="Rea M.C."/>
            <person name="O'Sullivan O."/>
            <person name="Ritari J."/>
            <person name="Douillard F.P."/>
            <person name="Paul Ross R."/>
            <person name="Yang R."/>
            <person name="Briner A.E."/>
            <person name="Felis G.E."/>
            <person name="de Vos W.M."/>
            <person name="Barrangou R."/>
            <person name="Klaenhammer T.R."/>
            <person name="Caufield P.W."/>
            <person name="Cui Y."/>
            <person name="Zhang H."/>
            <person name="O'Toole P.W."/>
        </authorList>
    </citation>
    <scope>NUCLEOTIDE SEQUENCE [LARGE SCALE GENOMIC DNA]</scope>
    <source>
        <strain evidence="4 5">DSM 14421</strain>
    </source>
</reference>
<organism evidence="4 5">
    <name type="scientific">Lentilactobacillus diolivorans DSM 14421</name>
    <dbReference type="NCBI Taxonomy" id="1423739"/>
    <lineage>
        <taxon>Bacteria</taxon>
        <taxon>Bacillati</taxon>
        <taxon>Bacillota</taxon>
        <taxon>Bacilli</taxon>
        <taxon>Lactobacillales</taxon>
        <taxon>Lactobacillaceae</taxon>
        <taxon>Lentilactobacillus</taxon>
    </lineage>
</organism>
<protein>
    <submittedName>
        <fullName evidence="4">Acetyltransferase</fullName>
    </submittedName>
</protein>
<name>A0A0R1SG09_9LACO</name>
<evidence type="ECO:0000256" key="1">
    <source>
        <dbReference type="ARBA" id="ARBA00022679"/>
    </source>
</evidence>
<dbReference type="PANTHER" id="PTHR43800">
    <property type="entry name" value="PEPTIDYL-LYSINE N-ACETYLTRANSFERASE YJAB"/>
    <property type="match status" value="1"/>
</dbReference>
<dbReference type="InterPro" id="IPR016181">
    <property type="entry name" value="Acyl_CoA_acyltransferase"/>
</dbReference>
<dbReference type="STRING" id="1423739.FC85_GL001196"/>
<evidence type="ECO:0000313" key="4">
    <source>
        <dbReference type="EMBL" id="KRL64680.1"/>
    </source>
</evidence>
<comment type="caution">
    <text evidence="4">The sequence shown here is derived from an EMBL/GenBank/DDBJ whole genome shotgun (WGS) entry which is preliminary data.</text>
</comment>
<accession>A0A0R1SG09</accession>
<dbReference type="SUPFAM" id="SSF55729">
    <property type="entry name" value="Acyl-CoA N-acyltransferases (Nat)"/>
    <property type="match status" value="1"/>
</dbReference>
<keyword evidence="2" id="KW-0012">Acyltransferase</keyword>
<dbReference type="GO" id="GO:0016747">
    <property type="term" value="F:acyltransferase activity, transferring groups other than amino-acyl groups"/>
    <property type="evidence" value="ECO:0007669"/>
    <property type="project" value="InterPro"/>
</dbReference>
<dbReference type="PATRIC" id="fig|1423739.3.peg.1250"/>
<dbReference type="Gene3D" id="3.40.630.30">
    <property type="match status" value="1"/>
</dbReference>
<dbReference type="PANTHER" id="PTHR43800:SF1">
    <property type="entry name" value="PEPTIDYL-LYSINE N-ACETYLTRANSFERASE YJAB"/>
    <property type="match status" value="1"/>
</dbReference>
<evidence type="ECO:0000259" key="3">
    <source>
        <dbReference type="PROSITE" id="PS51186"/>
    </source>
</evidence>
<dbReference type="AlphaFoldDB" id="A0A0R1SG09"/>
<dbReference type="InterPro" id="IPR000182">
    <property type="entry name" value="GNAT_dom"/>
</dbReference>
<dbReference type="PROSITE" id="PS51186">
    <property type="entry name" value="GNAT"/>
    <property type="match status" value="1"/>
</dbReference>
<sequence>MTMAHEGSIMAIINKDSQILIRKMVAEDYPDAYALWQKTPGMHLRESEDSFEEIARLIKFNPGFCFVAEIDQQIVGTILGATDGRRGKIYHLAVSTNYQHDGIGSQLVNKVIKELQEVGIHKISVVVMINNQAGKLFWQKLKFAKRTDIEHFDKII</sequence>
<evidence type="ECO:0000313" key="5">
    <source>
        <dbReference type="Proteomes" id="UP000052013"/>
    </source>
</evidence>
<dbReference type="EMBL" id="AZEY01000090">
    <property type="protein sequence ID" value="KRL64680.1"/>
    <property type="molecule type" value="Genomic_DNA"/>
</dbReference>
<proteinExistence type="predicted"/>
<dbReference type="Proteomes" id="UP000052013">
    <property type="component" value="Unassembled WGS sequence"/>
</dbReference>
<evidence type="ECO:0000256" key="2">
    <source>
        <dbReference type="ARBA" id="ARBA00023315"/>
    </source>
</evidence>
<dbReference type="CDD" id="cd04301">
    <property type="entry name" value="NAT_SF"/>
    <property type="match status" value="1"/>
</dbReference>
<dbReference type="Pfam" id="PF00583">
    <property type="entry name" value="Acetyltransf_1"/>
    <property type="match status" value="1"/>
</dbReference>
<gene>
    <name evidence="4" type="ORF">FC85_GL001196</name>
</gene>
<feature type="domain" description="N-acetyltransferase" evidence="3">
    <location>
        <begin position="19"/>
        <end position="156"/>
    </location>
</feature>
<keyword evidence="1 4" id="KW-0808">Transferase</keyword>